<name>A0A0N7MKT0_9SACH</name>
<accession>A0A0N7MKT0</accession>
<feature type="region of interest" description="Disordered" evidence="1">
    <location>
        <begin position="132"/>
        <end position="186"/>
    </location>
</feature>
<dbReference type="OrthoDB" id="4036116at2759"/>
<organism evidence="2 3">
    <name type="scientific">Lachancea quebecensis</name>
    <dbReference type="NCBI Taxonomy" id="1654605"/>
    <lineage>
        <taxon>Eukaryota</taxon>
        <taxon>Fungi</taxon>
        <taxon>Dikarya</taxon>
        <taxon>Ascomycota</taxon>
        <taxon>Saccharomycotina</taxon>
        <taxon>Saccharomycetes</taxon>
        <taxon>Saccharomycetales</taxon>
        <taxon>Saccharomycetaceae</taxon>
        <taxon>Lachancea</taxon>
    </lineage>
</organism>
<sequence length="329" mass="37000">MQLLANDSRGNQNAMELTLNRPSCNSAYSGEIPPSISRDKDLGSDSKRCDLEINMGNSEQFEQIKSKRRLLSQESAALKHIVKPLEFESYEDFFLLNKFKKGVSESGKVDVEGIKSRITGVYYEKIKRGANGQVSDSELQSEDEKSKKGSEFRPKRRTTRSQLNKQKVLASRNSSASLSPTPEQRKPALLDASISVNSIIPSNNSDGNIRRSSRLSLKEKEILERKALMLERAGTEAAAPQILDLFESIVPKILEPVRRSDWILPSKCRFIPEKFAPIKHTPEQIRINDLIHNGRIRKIMTRFKGGLAGVRKKDWELTAEKESQGSTAS</sequence>
<evidence type="ECO:0000256" key="1">
    <source>
        <dbReference type="SAM" id="MobiDB-lite"/>
    </source>
</evidence>
<dbReference type="EMBL" id="LN890560">
    <property type="protein sequence ID" value="CUS20334.1"/>
    <property type="molecule type" value="Genomic_DNA"/>
</dbReference>
<evidence type="ECO:0000313" key="2">
    <source>
        <dbReference type="EMBL" id="CUS20334.1"/>
    </source>
</evidence>
<keyword evidence="3" id="KW-1185">Reference proteome</keyword>
<proteinExistence type="predicted"/>
<protein>
    <submittedName>
        <fullName evidence="2">LAQU0S01e04302g1_1</fullName>
    </submittedName>
</protein>
<dbReference type="AlphaFoldDB" id="A0A0N7MKT0"/>
<feature type="compositionally biased region" description="Polar residues" evidence="1">
    <location>
        <begin position="160"/>
        <end position="182"/>
    </location>
</feature>
<gene>
    <name evidence="2" type="ORF">LAQU0_S01e04302g</name>
</gene>
<dbReference type="Proteomes" id="UP000236544">
    <property type="component" value="Unassembled WGS sequence"/>
</dbReference>
<evidence type="ECO:0000313" key="3">
    <source>
        <dbReference type="Proteomes" id="UP000236544"/>
    </source>
</evidence>
<reference evidence="3" key="1">
    <citation type="submission" date="2015-10" db="EMBL/GenBank/DDBJ databases">
        <authorList>
            <person name="Devillers H."/>
        </authorList>
    </citation>
    <scope>NUCLEOTIDE SEQUENCE [LARGE SCALE GENOMIC DNA]</scope>
</reference>
<feature type="compositionally biased region" description="Basic and acidic residues" evidence="1">
    <location>
        <begin position="142"/>
        <end position="153"/>
    </location>
</feature>